<dbReference type="PROSITE" id="PS51257">
    <property type="entry name" value="PROKAR_LIPOPROTEIN"/>
    <property type="match status" value="1"/>
</dbReference>
<proteinExistence type="predicted"/>
<dbReference type="AlphaFoldDB" id="A0A1Y5NUZ1"/>
<dbReference type="EMBL" id="FLQS01000001">
    <property type="protein sequence ID" value="SBS70242.1"/>
    <property type="molecule type" value="Genomic_DNA"/>
</dbReference>
<feature type="chain" id="PRO_5012283144" description="Lipoprotein" evidence="1">
    <location>
        <begin position="24"/>
        <end position="231"/>
    </location>
</feature>
<sequence length="231" mass="24472">MRKHLRTLLACVIATVALGTVTACSGGSSTTANSTAPSSSAATVKDFPKSAHYIADMPMADGKTMTIGVAVEGDKIAAYACDGSKDEAWFFGTQKDGALDITSKYQDTLKASFDGSAVVGQLNINDVNYTFTAASVPSPSGMYTAEANGVRASWVVRPDNTITGVQFKKSNDSDTADLVQANEQKFRDQVRQRRLARVLQPAPALEWGTWRSTVNGVPVTAILVNGDTRLG</sequence>
<evidence type="ECO:0000256" key="1">
    <source>
        <dbReference type="SAM" id="SignalP"/>
    </source>
</evidence>
<protein>
    <recommendedName>
        <fullName evidence="3">Lipoprotein</fullName>
    </recommendedName>
</protein>
<accession>A0A1Y5NUZ1</accession>
<feature type="signal peptide" evidence="1">
    <location>
        <begin position="1"/>
        <end position="23"/>
    </location>
</feature>
<name>A0A1Y5NUZ1_9MYCO</name>
<organism evidence="2">
    <name type="scientific">uncultured Mycobacterium sp</name>
    <dbReference type="NCBI Taxonomy" id="171292"/>
    <lineage>
        <taxon>Bacteria</taxon>
        <taxon>Bacillati</taxon>
        <taxon>Actinomycetota</taxon>
        <taxon>Actinomycetes</taxon>
        <taxon>Mycobacteriales</taxon>
        <taxon>Mycobacteriaceae</taxon>
        <taxon>Mycobacterium</taxon>
        <taxon>environmental samples</taxon>
    </lineage>
</organism>
<gene>
    <name evidence="2" type="ORF">MHPYR_10053</name>
</gene>
<keyword evidence="1" id="KW-0732">Signal</keyword>
<evidence type="ECO:0000313" key="2">
    <source>
        <dbReference type="EMBL" id="SBS70242.1"/>
    </source>
</evidence>
<reference evidence="2" key="1">
    <citation type="submission" date="2016-03" db="EMBL/GenBank/DDBJ databases">
        <authorList>
            <person name="Ploux O."/>
        </authorList>
    </citation>
    <scope>NUCLEOTIDE SEQUENCE</scope>
    <source>
        <strain evidence="2">UC10</strain>
    </source>
</reference>
<evidence type="ECO:0008006" key="3">
    <source>
        <dbReference type="Google" id="ProtNLM"/>
    </source>
</evidence>